<dbReference type="EMBL" id="FOCF01000002">
    <property type="protein sequence ID" value="SEM75103.1"/>
    <property type="molecule type" value="Genomic_DNA"/>
</dbReference>
<keyword evidence="4" id="KW-0378">Hydrolase</keyword>
<protein>
    <recommendedName>
        <fullName evidence="3">beta-N-acetylhexosaminidase</fullName>
        <ecNumber evidence="3">3.2.1.52</ecNumber>
    </recommendedName>
    <alternativeName>
        <fullName evidence="6">Beta-N-acetylhexosaminidase</fullName>
    </alternativeName>
    <alternativeName>
        <fullName evidence="7">N-acetyl-beta-glucosaminidase</fullName>
    </alternativeName>
</protein>
<evidence type="ECO:0000256" key="9">
    <source>
        <dbReference type="SAM" id="MobiDB-lite"/>
    </source>
</evidence>
<evidence type="ECO:0000256" key="4">
    <source>
        <dbReference type="ARBA" id="ARBA00022801"/>
    </source>
</evidence>
<dbReference type="SMART" id="SM01081">
    <property type="entry name" value="CHB_HEX"/>
    <property type="match status" value="1"/>
</dbReference>
<evidence type="ECO:0000256" key="3">
    <source>
        <dbReference type="ARBA" id="ARBA00012663"/>
    </source>
</evidence>
<dbReference type="InterPro" id="IPR014756">
    <property type="entry name" value="Ig_E-set"/>
</dbReference>
<dbReference type="InterPro" id="IPR029018">
    <property type="entry name" value="Hex-like_dom2"/>
</dbReference>
<dbReference type="GO" id="GO:0030247">
    <property type="term" value="F:polysaccharide binding"/>
    <property type="evidence" value="ECO:0007669"/>
    <property type="project" value="InterPro"/>
</dbReference>
<sequence>MSSATALIAALAAPLSFQLAQAAPPSLASTSVEETARSVDALTQRDLDSLAADLGYRMTIVSNRPGNCPTGKVVCFDVDLAITTPARVPAGIAAAEIRFGFINGIVAASSDVFDVRLINGDLHRLSIKPGQTWAAATTYHVRLVGAGNWFSTYHAMPNAHIVAPGLQGRVIAASKPRVDGQSGLESLPFVAPMTDEALLATQAVDDVTRWLAPERALERYATRGPASTPDTVILPLPASINRPAGEPLDLTRGVQVKLSGVNARDVAPALAAINAVGIGKGPVPLRILVHPAADLGAEAYRLSIRPAGVDIRAGGAAGASYALRSLVQQAAGEQGRPRPLEVQDAPRLPFRGLHVDLGRNFHSRDEILKLIEQMATYKLNRLHLHLGDDEGWRLEIPALPELTRVGGYRCFDDTEQTCLLPQLGANPDPAAPTNGFLTQADYVAILHAARDRQIEVIPSFDMPGHSRAAIRSMEARYARLMAAGRRSEAERYRLVDPNDATRYRSIQNYNDNTLNVCSENTYHFVDTVIDAIRAMHKTAGVPLRTYHIGADETAGAWTDSPACRARMAKTGEKPADLGAAFIERVAGDLAKRGIMVAGWSDGLSHTAADRMPAKVQTNIWGGMFTGGVTEAHEQLNRGWAVVLSMPDVTYLDMPNAVDPMESGYDWGARETDSFKAFAFMPENLPANAALMTDVKSRPSTIADTAPVAQNRRIAGLQAQVWSETVRGDAQVDYMLFPRVLALAERAWHRAAWEPTYVAGTSYTFGDARVPMSDVYRDWRDFAGRAGAALSAMDRAGIAYRLAPPGARIANGQLEAMAELPGETIEYSDAGGQWRPYAGPVAVTGDVVVRTRSPDGRRVGRSVTVTQRQEATNGSQVAVAATRPSPAAPAQPANSVPTQ</sequence>
<dbReference type="PANTHER" id="PTHR22600">
    <property type="entry name" value="BETA-HEXOSAMINIDASE"/>
    <property type="match status" value="1"/>
</dbReference>
<dbReference type="GO" id="GO:0030203">
    <property type="term" value="P:glycosaminoglycan metabolic process"/>
    <property type="evidence" value="ECO:0007669"/>
    <property type="project" value="TreeGrafter"/>
</dbReference>
<evidence type="ECO:0000256" key="2">
    <source>
        <dbReference type="ARBA" id="ARBA00006285"/>
    </source>
</evidence>
<evidence type="ECO:0000259" key="11">
    <source>
        <dbReference type="SMART" id="SM01081"/>
    </source>
</evidence>
<evidence type="ECO:0000256" key="5">
    <source>
        <dbReference type="ARBA" id="ARBA00023295"/>
    </source>
</evidence>
<dbReference type="SUPFAM" id="SSF51445">
    <property type="entry name" value="(Trans)glycosidases"/>
    <property type="match status" value="1"/>
</dbReference>
<dbReference type="GO" id="GO:0016020">
    <property type="term" value="C:membrane"/>
    <property type="evidence" value="ECO:0007669"/>
    <property type="project" value="TreeGrafter"/>
</dbReference>
<dbReference type="AlphaFoldDB" id="A0A1H8AX28"/>
<keyword evidence="5" id="KW-0326">Glycosidase</keyword>
<dbReference type="STRING" id="1166340.SAMN05192583_1097"/>
<dbReference type="EC" id="3.2.1.52" evidence="3"/>
<dbReference type="PANTHER" id="PTHR22600:SF57">
    <property type="entry name" value="BETA-N-ACETYLHEXOSAMINIDASE"/>
    <property type="match status" value="1"/>
</dbReference>
<feature type="region of interest" description="Disordered" evidence="9">
    <location>
        <begin position="857"/>
        <end position="898"/>
    </location>
</feature>
<evidence type="ECO:0000256" key="1">
    <source>
        <dbReference type="ARBA" id="ARBA00001231"/>
    </source>
</evidence>
<comment type="similarity">
    <text evidence="2">Belongs to the glycosyl hydrolase 20 family.</text>
</comment>
<evidence type="ECO:0000256" key="7">
    <source>
        <dbReference type="ARBA" id="ARBA00033000"/>
    </source>
</evidence>
<evidence type="ECO:0000256" key="6">
    <source>
        <dbReference type="ARBA" id="ARBA00030512"/>
    </source>
</evidence>
<dbReference type="SUPFAM" id="SSF55545">
    <property type="entry name" value="beta-N-acetylhexosaminidase-like domain"/>
    <property type="match status" value="1"/>
</dbReference>
<dbReference type="GO" id="GO:0004563">
    <property type="term" value="F:beta-N-acetylhexosaminidase activity"/>
    <property type="evidence" value="ECO:0007669"/>
    <property type="project" value="UniProtKB-EC"/>
</dbReference>
<keyword evidence="13" id="KW-1185">Reference proteome</keyword>
<reference evidence="13" key="1">
    <citation type="submission" date="2016-10" db="EMBL/GenBank/DDBJ databases">
        <authorList>
            <person name="Varghese N."/>
            <person name="Submissions S."/>
        </authorList>
    </citation>
    <scope>NUCLEOTIDE SEQUENCE [LARGE SCALE GENOMIC DNA]</scope>
    <source>
        <strain evidence="13">S6-262</strain>
    </source>
</reference>
<feature type="active site" description="Proton donor" evidence="8">
    <location>
        <position position="552"/>
    </location>
</feature>
<dbReference type="Pfam" id="PF02838">
    <property type="entry name" value="Glyco_hydro_20b"/>
    <property type="match status" value="1"/>
</dbReference>
<dbReference type="Gene3D" id="3.30.379.10">
    <property type="entry name" value="Chitobiase/beta-hexosaminidase domain 2-like"/>
    <property type="match status" value="1"/>
</dbReference>
<evidence type="ECO:0000313" key="13">
    <source>
        <dbReference type="Proteomes" id="UP000199206"/>
    </source>
</evidence>
<dbReference type="InterPro" id="IPR012291">
    <property type="entry name" value="CBM2_carb-bd_dom_sf"/>
</dbReference>
<dbReference type="Gene3D" id="2.60.40.290">
    <property type="match status" value="1"/>
</dbReference>
<feature type="chain" id="PRO_5011720557" description="beta-N-acetylhexosaminidase" evidence="10">
    <location>
        <begin position="23"/>
        <end position="898"/>
    </location>
</feature>
<feature type="signal peptide" evidence="10">
    <location>
        <begin position="1"/>
        <end position="22"/>
    </location>
</feature>
<dbReference type="InterPro" id="IPR015883">
    <property type="entry name" value="Glyco_hydro_20_cat"/>
</dbReference>
<dbReference type="SUPFAM" id="SSF81296">
    <property type="entry name" value="E set domains"/>
    <property type="match status" value="1"/>
</dbReference>
<evidence type="ECO:0000256" key="8">
    <source>
        <dbReference type="PIRSR" id="PIRSR625705-1"/>
    </source>
</evidence>
<dbReference type="Proteomes" id="UP000199206">
    <property type="component" value="Unassembled WGS sequence"/>
</dbReference>
<dbReference type="Pfam" id="PF03173">
    <property type="entry name" value="CHB_HEX"/>
    <property type="match status" value="1"/>
</dbReference>
<dbReference type="Gene3D" id="2.60.40.10">
    <property type="entry name" value="Immunoglobulins"/>
    <property type="match status" value="1"/>
</dbReference>
<dbReference type="InterPro" id="IPR025705">
    <property type="entry name" value="Beta_hexosaminidase_sua/sub"/>
</dbReference>
<accession>A0A1H8AX28</accession>
<dbReference type="Pfam" id="PF00728">
    <property type="entry name" value="Glyco_hydro_20"/>
    <property type="match status" value="1"/>
</dbReference>
<dbReference type="InterPro" id="IPR004866">
    <property type="entry name" value="CHB/HEX_N_dom"/>
</dbReference>
<evidence type="ECO:0000313" key="12">
    <source>
        <dbReference type="EMBL" id="SEM75103.1"/>
    </source>
</evidence>
<dbReference type="InterPro" id="IPR015882">
    <property type="entry name" value="HEX_bac_N"/>
</dbReference>
<evidence type="ECO:0000256" key="10">
    <source>
        <dbReference type="SAM" id="SignalP"/>
    </source>
</evidence>
<organism evidence="12 13">
    <name type="scientific">Sphingomonas gellani</name>
    <dbReference type="NCBI Taxonomy" id="1166340"/>
    <lineage>
        <taxon>Bacteria</taxon>
        <taxon>Pseudomonadati</taxon>
        <taxon>Pseudomonadota</taxon>
        <taxon>Alphaproteobacteria</taxon>
        <taxon>Sphingomonadales</taxon>
        <taxon>Sphingomonadaceae</taxon>
        <taxon>Sphingomonas</taxon>
    </lineage>
</organism>
<keyword evidence="10" id="KW-0732">Signal</keyword>
<comment type="catalytic activity">
    <reaction evidence="1">
        <text>Hydrolysis of terminal non-reducing N-acetyl-D-hexosamine residues in N-acetyl-beta-D-hexosaminides.</text>
        <dbReference type="EC" id="3.2.1.52"/>
    </reaction>
</comment>
<dbReference type="Pfam" id="PF03174">
    <property type="entry name" value="CHB_HEX_C"/>
    <property type="match status" value="1"/>
</dbReference>
<feature type="compositionally biased region" description="Polar residues" evidence="9">
    <location>
        <begin position="862"/>
        <end position="875"/>
    </location>
</feature>
<dbReference type="GO" id="GO:0005975">
    <property type="term" value="P:carbohydrate metabolic process"/>
    <property type="evidence" value="ECO:0007669"/>
    <property type="project" value="InterPro"/>
</dbReference>
<gene>
    <name evidence="12" type="ORF">SAMN05192583_1097</name>
</gene>
<dbReference type="InterPro" id="IPR004867">
    <property type="entry name" value="CHB_C_dom"/>
</dbReference>
<dbReference type="PRINTS" id="PR00738">
    <property type="entry name" value="GLHYDRLASE20"/>
</dbReference>
<dbReference type="InterPro" id="IPR013783">
    <property type="entry name" value="Ig-like_fold"/>
</dbReference>
<feature type="domain" description="Chitobiase/beta-hexosaminidases N-terminal" evidence="11">
    <location>
        <begin position="52"/>
        <end position="215"/>
    </location>
</feature>
<name>A0A1H8AX28_9SPHN</name>
<dbReference type="InterPro" id="IPR008965">
    <property type="entry name" value="CBM2/CBM3_carb-bd_dom_sf"/>
</dbReference>
<dbReference type="Gene3D" id="3.20.20.80">
    <property type="entry name" value="Glycosidases"/>
    <property type="match status" value="1"/>
</dbReference>
<dbReference type="SUPFAM" id="SSF49384">
    <property type="entry name" value="Carbohydrate-binding domain"/>
    <property type="match status" value="1"/>
</dbReference>
<dbReference type="InterPro" id="IPR017853">
    <property type="entry name" value="GH"/>
</dbReference>
<dbReference type="CDD" id="cd02847">
    <property type="entry name" value="E_set_Chitobiase_C"/>
    <property type="match status" value="1"/>
</dbReference>
<feature type="compositionally biased region" description="Low complexity" evidence="9">
    <location>
        <begin position="876"/>
        <end position="898"/>
    </location>
</feature>
<dbReference type="OrthoDB" id="9763537at2"/>
<proteinExistence type="inferred from homology"/>